<feature type="transmembrane region" description="Helical" evidence="2">
    <location>
        <begin position="138"/>
        <end position="160"/>
    </location>
</feature>
<evidence type="ECO:0000256" key="2">
    <source>
        <dbReference type="SAM" id="Phobius"/>
    </source>
</evidence>
<name>H2XNX8_CIOIN</name>
<dbReference type="AlphaFoldDB" id="H2XNX8"/>
<dbReference type="EMBL" id="EAAA01001338">
    <property type="status" value="NOT_ANNOTATED_CDS"/>
    <property type="molecule type" value="Genomic_DNA"/>
</dbReference>
<dbReference type="HOGENOM" id="CLU_844553_0_0_1"/>
<dbReference type="Proteomes" id="UP000008144">
    <property type="component" value="Chromosome 2"/>
</dbReference>
<dbReference type="Ensembl" id="ENSCINT00000035799.1">
    <property type="protein sequence ID" value="ENSCINP00000031361.1"/>
    <property type="gene ID" value="ENSCING00000022647.1"/>
</dbReference>
<keyword evidence="4" id="KW-1185">Reference proteome</keyword>
<reference evidence="3" key="3">
    <citation type="submission" date="2025-08" db="UniProtKB">
        <authorList>
            <consortium name="Ensembl"/>
        </authorList>
    </citation>
    <scope>IDENTIFICATION</scope>
</reference>
<dbReference type="InParanoid" id="H2XNX8"/>
<organism evidence="3 4">
    <name type="scientific">Ciona intestinalis</name>
    <name type="common">Transparent sea squirt</name>
    <name type="synonym">Ascidia intestinalis</name>
    <dbReference type="NCBI Taxonomy" id="7719"/>
    <lineage>
        <taxon>Eukaryota</taxon>
        <taxon>Metazoa</taxon>
        <taxon>Chordata</taxon>
        <taxon>Tunicata</taxon>
        <taxon>Ascidiacea</taxon>
        <taxon>Phlebobranchia</taxon>
        <taxon>Cionidae</taxon>
        <taxon>Ciona</taxon>
    </lineage>
</organism>
<accession>H2XNX8</accession>
<keyword evidence="2" id="KW-0472">Membrane</keyword>
<keyword evidence="2" id="KW-0812">Transmembrane</keyword>
<evidence type="ECO:0000256" key="1">
    <source>
        <dbReference type="SAM" id="MobiDB-lite"/>
    </source>
</evidence>
<dbReference type="GeneTree" id="ENSGT00660000097240"/>
<evidence type="ECO:0000313" key="4">
    <source>
        <dbReference type="Proteomes" id="UP000008144"/>
    </source>
</evidence>
<reference evidence="3" key="4">
    <citation type="submission" date="2025-09" db="UniProtKB">
        <authorList>
            <consortium name="Ensembl"/>
        </authorList>
    </citation>
    <scope>IDENTIFICATION</scope>
</reference>
<sequence>MGVHLDECSITKHQHSITNSIQLISGNCPTNQHVSFMVPHTNMHKQTFTFPSSMLDDVGAANFTVECCAFLCSSIANQYPKCANEHGMNCRNAQPTNSVCREDKYNVGPFLHVTTSTQTMILEAGKEESKEMKIELKYMLAISFGMFLVGVILVFTLCKIRQHYKRVPRRVATEQDQCLLNNKCSYTHASSQSESGEISRQTLYVNVNNRSNKITEKECLSGKSDYMGLYHISPLVSSNYTEKHIVEVVGKGKQDGSESPLLGTSSLEHRNCRAIPSTGGKSRGHADDTSSADSGVPVEPDKSESSSVTSQTAAQIFVSNLTDMKEETV</sequence>
<protein>
    <submittedName>
        <fullName evidence="3">Uncharacterized protein</fullName>
    </submittedName>
</protein>
<reference evidence="4" key="1">
    <citation type="journal article" date="2002" name="Science">
        <title>The draft genome of Ciona intestinalis: insights into chordate and vertebrate origins.</title>
        <authorList>
            <person name="Dehal P."/>
            <person name="Satou Y."/>
            <person name="Campbell R.K."/>
            <person name="Chapman J."/>
            <person name="Degnan B."/>
            <person name="De Tomaso A."/>
            <person name="Davidson B."/>
            <person name="Di Gregorio A."/>
            <person name="Gelpke M."/>
            <person name="Goodstein D.M."/>
            <person name="Harafuji N."/>
            <person name="Hastings K.E."/>
            <person name="Ho I."/>
            <person name="Hotta K."/>
            <person name="Huang W."/>
            <person name="Kawashima T."/>
            <person name="Lemaire P."/>
            <person name="Martinez D."/>
            <person name="Meinertzhagen I.A."/>
            <person name="Necula S."/>
            <person name="Nonaka M."/>
            <person name="Putnam N."/>
            <person name="Rash S."/>
            <person name="Saiga H."/>
            <person name="Satake M."/>
            <person name="Terry A."/>
            <person name="Yamada L."/>
            <person name="Wang H.G."/>
            <person name="Awazu S."/>
            <person name="Azumi K."/>
            <person name="Boore J."/>
            <person name="Branno M."/>
            <person name="Chin-Bow S."/>
            <person name="DeSantis R."/>
            <person name="Doyle S."/>
            <person name="Francino P."/>
            <person name="Keys D.N."/>
            <person name="Haga S."/>
            <person name="Hayashi H."/>
            <person name="Hino K."/>
            <person name="Imai K.S."/>
            <person name="Inaba K."/>
            <person name="Kano S."/>
            <person name="Kobayashi K."/>
            <person name="Kobayashi M."/>
            <person name="Lee B.I."/>
            <person name="Makabe K.W."/>
            <person name="Manohar C."/>
            <person name="Matassi G."/>
            <person name="Medina M."/>
            <person name="Mochizuki Y."/>
            <person name="Mount S."/>
            <person name="Morishita T."/>
            <person name="Miura S."/>
            <person name="Nakayama A."/>
            <person name="Nishizaka S."/>
            <person name="Nomoto H."/>
            <person name="Ohta F."/>
            <person name="Oishi K."/>
            <person name="Rigoutsos I."/>
            <person name="Sano M."/>
            <person name="Sasaki A."/>
            <person name="Sasakura Y."/>
            <person name="Shoguchi E."/>
            <person name="Shin-i T."/>
            <person name="Spagnuolo A."/>
            <person name="Stainier D."/>
            <person name="Suzuki M.M."/>
            <person name="Tassy O."/>
            <person name="Takatori N."/>
            <person name="Tokuoka M."/>
            <person name="Yagi K."/>
            <person name="Yoshizaki F."/>
            <person name="Wada S."/>
            <person name="Zhang C."/>
            <person name="Hyatt P.D."/>
            <person name="Larimer F."/>
            <person name="Detter C."/>
            <person name="Doggett N."/>
            <person name="Glavina T."/>
            <person name="Hawkins T."/>
            <person name="Richardson P."/>
            <person name="Lucas S."/>
            <person name="Kohara Y."/>
            <person name="Levine M."/>
            <person name="Satoh N."/>
            <person name="Rokhsar D.S."/>
        </authorList>
    </citation>
    <scope>NUCLEOTIDE SEQUENCE [LARGE SCALE GENOMIC DNA]</scope>
</reference>
<keyword evidence="2" id="KW-1133">Transmembrane helix</keyword>
<proteinExistence type="predicted"/>
<evidence type="ECO:0000313" key="3">
    <source>
        <dbReference type="Ensembl" id="ENSCINP00000031361.1"/>
    </source>
</evidence>
<reference evidence="3" key="2">
    <citation type="journal article" date="2008" name="Genome Biol.">
        <title>Improved genome assembly and evidence-based global gene model set for the chordate Ciona intestinalis: new insight into intron and operon populations.</title>
        <authorList>
            <person name="Satou Y."/>
            <person name="Mineta K."/>
            <person name="Ogasawara M."/>
            <person name="Sasakura Y."/>
            <person name="Shoguchi E."/>
            <person name="Ueno K."/>
            <person name="Yamada L."/>
            <person name="Matsumoto J."/>
            <person name="Wasserscheid J."/>
            <person name="Dewar K."/>
            <person name="Wiley G.B."/>
            <person name="Macmil S.L."/>
            <person name="Roe B.A."/>
            <person name="Zeller R.W."/>
            <person name="Hastings K.E."/>
            <person name="Lemaire P."/>
            <person name="Lindquist E."/>
            <person name="Endo T."/>
            <person name="Hotta K."/>
            <person name="Inaba K."/>
        </authorList>
    </citation>
    <scope>NUCLEOTIDE SEQUENCE [LARGE SCALE GENOMIC DNA]</scope>
    <source>
        <strain evidence="3">wild type</strain>
    </source>
</reference>
<feature type="region of interest" description="Disordered" evidence="1">
    <location>
        <begin position="251"/>
        <end position="314"/>
    </location>
</feature>
<feature type="compositionally biased region" description="Polar residues" evidence="1">
    <location>
        <begin position="305"/>
        <end position="314"/>
    </location>
</feature>